<feature type="chain" id="PRO_5042662747" description="Dirigent protein" evidence="4">
    <location>
        <begin position="31"/>
        <end position="189"/>
    </location>
</feature>
<dbReference type="InterPro" id="IPR004265">
    <property type="entry name" value="Dirigent"/>
</dbReference>
<comment type="subunit">
    <text evidence="2 4">Homodimer.</text>
</comment>
<dbReference type="Proteomes" id="UP001341281">
    <property type="component" value="Chromosome 03"/>
</dbReference>
<protein>
    <recommendedName>
        <fullName evidence="4">Dirigent protein</fullName>
    </recommendedName>
</protein>
<feature type="signal peptide" evidence="4">
    <location>
        <begin position="1"/>
        <end position="30"/>
    </location>
</feature>
<reference evidence="5 6" key="1">
    <citation type="submission" date="2024-02" db="EMBL/GenBank/DDBJ databases">
        <title>High-quality chromosome-scale genome assembly of Pensacola bahiagrass (Paspalum notatum Flugge var. saurae).</title>
        <authorList>
            <person name="Vega J.M."/>
            <person name="Podio M."/>
            <person name="Orjuela J."/>
            <person name="Siena L.A."/>
            <person name="Pessino S.C."/>
            <person name="Combes M.C."/>
            <person name="Mariac C."/>
            <person name="Albertini E."/>
            <person name="Pupilli F."/>
            <person name="Ortiz J.P.A."/>
            <person name="Leblanc O."/>
        </authorList>
    </citation>
    <scope>NUCLEOTIDE SEQUENCE [LARGE SCALE GENOMIC DNA]</scope>
    <source>
        <strain evidence="5">R1</strain>
        <tissue evidence="5">Leaf</tissue>
    </source>
</reference>
<comment type="function">
    <text evidence="4">Dirigent proteins impart stereoselectivity on the phenoxy radical-coupling reaction, yielding optically active lignans from two molecules of coniferyl alcohol in the biosynthesis of lignans, flavonolignans, and alkaloids and thus plays a central role in plant secondary metabolism.</text>
</comment>
<dbReference type="AlphaFoldDB" id="A0AAQ3T7P4"/>
<keyword evidence="4" id="KW-0732">Signal</keyword>
<comment type="similarity">
    <text evidence="1 4">Belongs to the plant dirigent protein family.</text>
</comment>
<keyword evidence="3 4" id="KW-0964">Secreted</keyword>
<evidence type="ECO:0000256" key="4">
    <source>
        <dbReference type="RuleBase" id="RU363099"/>
    </source>
</evidence>
<dbReference type="Gene3D" id="2.40.480.10">
    <property type="entry name" value="Allene oxide cyclase-like"/>
    <property type="match status" value="1"/>
</dbReference>
<name>A0AAQ3T7P4_PASNO</name>
<accession>A0AAQ3T7P4</accession>
<sequence length="189" mass="19819">MASSPSSLLPLALVVLALVVVAIFSAPAAATSSCGEKRTHMLVYGHERWPPAPNATVAQVLPPLQGANATFFGQVGVLDDELRTGADPASDLVGRLQGVFAGADMEEPSYQTAVSLVFTAGEHRGSTLELQGRLRVPDHVGAVVERAIVGGTGALRMARGYSLVKVLSIPPKPVVFQLDLFVFTPVGEY</sequence>
<dbReference type="GO" id="GO:0048046">
    <property type="term" value="C:apoplast"/>
    <property type="evidence" value="ECO:0007669"/>
    <property type="project" value="UniProtKB-SubCell"/>
</dbReference>
<evidence type="ECO:0000313" key="6">
    <source>
        <dbReference type="Proteomes" id="UP001341281"/>
    </source>
</evidence>
<evidence type="ECO:0000256" key="1">
    <source>
        <dbReference type="ARBA" id="ARBA00010746"/>
    </source>
</evidence>
<organism evidence="5 6">
    <name type="scientific">Paspalum notatum var. saurae</name>
    <dbReference type="NCBI Taxonomy" id="547442"/>
    <lineage>
        <taxon>Eukaryota</taxon>
        <taxon>Viridiplantae</taxon>
        <taxon>Streptophyta</taxon>
        <taxon>Embryophyta</taxon>
        <taxon>Tracheophyta</taxon>
        <taxon>Spermatophyta</taxon>
        <taxon>Magnoliopsida</taxon>
        <taxon>Liliopsida</taxon>
        <taxon>Poales</taxon>
        <taxon>Poaceae</taxon>
        <taxon>PACMAD clade</taxon>
        <taxon>Panicoideae</taxon>
        <taxon>Andropogonodae</taxon>
        <taxon>Paspaleae</taxon>
        <taxon>Paspalinae</taxon>
        <taxon>Paspalum</taxon>
    </lineage>
</organism>
<dbReference type="Pfam" id="PF03018">
    <property type="entry name" value="Dirigent"/>
    <property type="match status" value="1"/>
</dbReference>
<proteinExistence type="inferred from homology"/>
<evidence type="ECO:0000313" key="5">
    <source>
        <dbReference type="EMBL" id="WVZ66692.1"/>
    </source>
</evidence>
<dbReference type="PANTHER" id="PTHR21495">
    <property type="entry name" value="NUCLEOPORIN-RELATED"/>
    <property type="match status" value="1"/>
</dbReference>
<comment type="subcellular location">
    <subcellularLocation>
        <location evidence="4">Secreted</location>
        <location evidence="4">Extracellular space</location>
        <location evidence="4">Apoplast</location>
    </subcellularLocation>
</comment>
<evidence type="ECO:0000256" key="3">
    <source>
        <dbReference type="ARBA" id="ARBA00022525"/>
    </source>
</evidence>
<dbReference type="InterPro" id="IPR044859">
    <property type="entry name" value="Allene_oxi_cyc_Dirigent"/>
</dbReference>
<gene>
    <name evidence="5" type="ORF">U9M48_015881</name>
</gene>
<dbReference type="GO" id="GO:0009699">
    <property type="term" value="P:phenylpropanoid biosynthetic process"/>
    <property type="evidence" value="ECO:0007669"/>
    <property type="project" value="UniProtKB-ARBA"/>
</dbReference>
<keyword evidence="4" id="KW-0052">Apoplast</keyword>
<evidence type="ECO:0000256" key="2">
    <source>
        <dbReference type="ARBA" id="ARBA00011738"/>
    </source>
</evidence>
<dbReference type="EMBL" id="CP144747">
    <property type="protein sequence ID" value="WVZ66692.1"/>
    <property type="molecule type" value="Genomic_DNA"/>
</dbReference>
<keyword evidence="6" id="KW-1185">Reference proteome</keyword>